<dbReference type="PROSITE" id="PS50600">
    <property type="entry name" value="ULP_PROTEASE"/>
    <property type="match status" value="1"/>
</dbReference>
<evidence type="ECO:0000256" key="4">
    <source>
        <dbReference type="SAM" id="MobiDB-lite"/>
    </source>
</evidence>
<dbReference type="OrthoDB" id="3553968at2759"/>
<evidence type="ECO:0000256" key="2">
    <source>
        <dbReference type="ARBA" id="ARBA00022670"/>
    </source>
</evidence>
<proteinExistence type="inferred from homology"/>
<dbReference type="EMBL" id="KZ613944">
    <property type="protein sequence ID" value="PMD41230.1"/>
    <property type="molecule type" value="Genomic_DNA"/>
</dbReference>
<dbReference type="InterPro" id="IPR038765">
    <property type="entry name" value="Papain-like_cys_pep_sf"/>
</dbReference>
<evidence type="ECO:0000256" key="1">
    <source>
        <dbReference type="ARBA" id="ARBA00005234"/>
    </source>
</evidence>
<evidence type="ECO:0000256" key="3">
    <source>
        <dbReference type="ARBA" id="ARBA00022801"/>
    </source>
</evidence>
<dbReference type="STRING" id="1149755.A0A2J6RRV6"/>
<dbReference type="Gene3D" id="3.40.395.10">
    <property type="entry name" value="Adenoviral Proteinase, Chain A"/>
    <property type="match status" value="1"/>
</dbReference>
<accession>A0A2J6RRV6</accession>
<keyword evidence="2" id="KW-0645">Protease</keyword>
<name>A0A2J6RRV6_HYAVF</name>
<dbReference type="AlphaFoldDB" id="A0A2J6RRV6"/>
<dbReference type="GO" id="GO:0019783">
    <property type="term" value="F:ubiquitin-like protein peptidase activity"/>
    <property type="evidence" value="ECO:0007669"/>
    <property type="project" value="UniProtKB-ARBA"/>
</dbReference>
<sequence length="541" mass="61378">MSSQNPPPARTIGRVLKRSDLTTDEQAKISRVQFKPLTGRPKQLWEHWSRLMAHSFEDDAAVMKVLWDTPFLKKVPAELTWLDIAFICYTKISEEATQAQGHVDDPQISKNVVYSYIRMICRYVNDVRLKSRKEEAQNQQQEKFPVSCGLVNRSLIQKLSGKVPDTEEELTAGIPSPGDWPKEDMLQNDYIFAPSLDKTGFHFALMGIAPKQKFIFTMDSVAYDPRYNKWEFPSQKLYNLLLFLLPGNLDDKNNEVEANWNVFGQWAERGLSKRDESPNCCRQRDGYNCAVFTMTNAMCLAFGFELLSYSVEDFEDGKRPRIAAEFDNDGFGGDFASDMFDLPTGRADRVGTAPPTRADSPASPVEETVHAIGNPLKRKHLTRPQPGKAGDGRIRSAAEAWAYEQQLPEDLKPKPRLPEAYPPQFDSKIFSQAGFLYAIPESINFDTKKDYSLEELKDACELFPLVGWAEWSTKPKKIFTLWMLNEMGAFMSRARGDPLLPMEGLALGFDEWKKEQDAANGPKRSPRKCRKVVVSEGNPSL</sequence>
<dbReference type="InterPro" id="IPR003653">
    <property type="entry name" value="Peptidase_C48_C"/>
</dbReference>
<organism evidence="6 7">
    <name type="scientific">Hyaloscypha variabilis (strain UAMH 11265 / GT02V1 / F)</name>
    <name type="common">Meliniomyces variabilis</name>
    <dbReference type="NCBI Taxonomy" id="1149755"/>
    <lineage>
        <taxon>Eukaryota</taxon>
        <taxon>Fungi</taxon>
        <taxon>Dikarya</taxon>
        <taxon>Ascomycota</taxon>
        <taxon>Pezizomycotina</taxon>
        <taxon>Leotiomycetes</taxon>
        <taxon>Helotiales</taxon>
        <taxon>Hyaloscyphaceae</taxon>
        <taxon>Hyaloscypha</taxon>
        <taxon>Hyaloscypha variabilis</taxon>
    </lineage>
</organism>
<feature type="domain" description="Ubiquitin-like protease family profile" evidence="5">
    <location>
        <begin position="82"/>
        <end position="300"/>
    </location>
</feature>
<evidence type="ECO:0000259" key="5">
    <source>
        <dbReference type="PROSITE" id="PS50600"/>
    </source>
</evidence>
<evidence type="ECO:0000313" key="7">
    <source>
        <dbReference type="Proteomes" id="UP000235786"/>
    </source>
</evidence>
<dbReference type="SUPFAM" id="SSF54001">
    <property type="entry name" value="Cysteine proteinases"/>
    <property type="match status" value="1"/>
</dbReference>
<keyword evidence="7" id="KW-1185">Reference proteome</keyword>
<evidence type="ECO:0000313" key="6">
    <source>
        <dbReference type="EMBL" id="PMD41230.1"/>
    </source>
</evidence>
<dbReference type="Pfam" id="PF02902">
    <property type="entry name" value="Peptidase_C48"/>
    <property type="match status" value="1"/>
</dbReference>
<dbReference type="GO" id="GO:0008234">
    <property type="term" value="F:cysteine-type peptidase activity"/>
    <property type="evidence" value="ECO:0007669"/>
    <property type="project" value="InterPro"/>
</dbReference>
<protein>
    <recommendedName>
        <fullName evidence="5">Ubiquitin-like protease family profile domain-containing protein</fullName>
    </recommendedName>
</protein>
<reference evidence="6 7" key="1">
    <citation type="submission" date="2016-04" db="EMBL/GenBank/DDBJ databases">
        <title>A degradative enzymes factory behind the ericoid mycorrhizal symbiosis.</title>
        <authorList>
            <consortium name="DOE Joint Genome Institute"/>
            <person name="Martino E."/>
            <person name="Morin E."/>
            <person name="Grelet G."/>
            <person name="Kuo A."/>
            <person name="Kohler A."/>
            <person name="Daghino S."/>
            <person name="Barry K."/>
            <person name="Choi C."/>
            <person name="Cichocki N."/>
            <person name="Clum A."/>
            <person name="Copeland A."/>
            <person name="Hainaut M."/>
            <person name="Haridas S."/>
            <person name="Labutti K."/>
            <person name="Lindquist E."/>
            <person name="Lipzen A."/>
            <person name="Khouja H.-R."/>
            <person name="Murat C."/>
            <person name="Ohm R."/>
            <person name="Olson A."/>
            <person name="Spatafora J."/>
            <person name="Veneault-Fourrey C."/>
            <person name="Henrissat B."/>
            <person name="Grigoriev I."/>
            <person name="Martin F."/>
            <person name="Perotto S."/>
        </authorList>
    </citation>
    <scope>NUCLEOTIDE SEQUENCE [LARGE SCALE GENOMIC DNA]</scope>
    <source>
        <strain evidence="6 7">F</strain>
    </source>
</reference>
<dbReference type="Proteomes" id="UP000235786">
    <property type="component" value="Unassembled WGS sequence"/>
</dbReference>
<comment type="similarity">
    <text evidence="1">Belongs to the peptidase C48 family.</text>
</comment>
<feature type="region of interest" description="Disordered" evidence="4">
    <location>
        <begin position="516"/>
        <end position="541"/>
    </location>
</feature>
<keyword evidence="3" id="KW-0378">Hydrolase</keyword>
<dbReference type="GO" id="GO:0006508">
    <property type="term" value="P:proteolysis"/>
    <property type="evidence" value="ECO:0007669"/>
    <property type="project" value="UniProtKB-KW"/>
</dbReference>
<gene>
    <name evidence="6" type="ORF">L207DRAFT_623420</name>
</gene>